<evidence type="ECO:0000256" key="1">
    <source>
        <dbReference type="ARBA" id="ARBA00023015"/>
    </source>
</evidence>
<dbReference type="Proteomes" id="UP000294664">
    <property type="component" value="Unassembled WGS sequence"/>
</dbReference>
<comment type="caution">
    <text evidence="5">The sequence shown here is derived from an EMBL/GenBank/DDBJ whole genome shotgun (WGS) entry which is preliminary data.</text>
</comment>
<evidence type="ECO:0000256" key="2">
    <source>
        <dbReference type="ARBA" id="ARBA00023125"/>
    </source>
</evidence>
<dbReference type="InterPro" id="IPR008920">
    <property type="entry name" value="TF_FadR/GntR_C"/>
</dbReference>
<dbReference type="PANTHER" id="PTHR43537">
    <property type="entry name" value="TRANSCRIPTIONAL REGULATOR, GNTR FAMILY"/>
    <property type="match status" value="1"/>
</dbReference>
<dbReference type="InterPro" id="IPR000524">
    <property type="entry name" value="Tscrpt_reg_HTH_GntR"/>
</dbReference>
<dbReference type="SUPFAM" id="SSF48008">
    <property type="entry name" value="GntR ligand-binding domain-like"/>
    <property type="match status" value="1"/>
</dbReference>
<feature type="domain" description="HTH gntR-type" evidence="4">
    <location>
        <begin position="8"/>
        <end position="74"/>
    </location>
</feature>
<dbReference type="Gene3D" id="1.20.120.530">
    <property type="entry name" value="GntR ligand-binding domain-like"/>
    <property type="match status" value="1"/>
</dbReference>
<gene>
    <name evidence="5" type="ORF">EDC64_102257</name>
</gene>
<dbReference type="PANTHER" id="PTHR43537:SF24">
    <property type="entry name" value="GLUCONATE OPERON TRANSCRIPTIONAL REPRESSOR"/>
    <property type="match status" value="1"/>
</dbReference>
<dbReference type="GO" id="GO:0003700">
    <property type="term" value="F:DNA-binding transcription factor activity"/>
    <property type="evidence" value="ECO:0007669"/>
    <property type="project" value="InterPro"/>
</dbReference>
<dbReference type="Pfam" id="PF07729">
    <property type="entry name" value="FCD"/>
    <property type="match status" value="1"/>
</dbReference>
<dbReference type="PROSITE" id="PS50949">
    <property type="entry name" value="HTH_GNTR"/>
    <property type="match status" value="1"/>
</dbReference>
<reference evidence="5 6" key="1">
    <citation type="submission" date="2019-03" db="EMBL/GenBank/DDBJ databases">
        <title>Genomic Encyclopedia of Type Strains, Phase IV (KMG-IV): sequencing the most valuable type-strain genomes for metagenomic binning, comparative biology and taxonomic classification.</title>
        <authorList>
            <person name="Goeker M."/>
        </authorList>
    </citation>
    <scope>NUCLEOTIDE SEQUENCE [LARGE SCALE GENOMIC DNA]</scope>
    <source>
        <strain evidence="5 6">DSM 9035</strain>
    </source>
</reference>
<dbReference type="AlphaFoldDB" id="A0A4R3M5N1"/>
<keyword evidence="2" id="KW-0238">DNA-binding</keyword>
<accession>A0A4R3M5N1</accession>
<keyword evidence="1" id="KW-0805">Transcription regulation</keyword>
<dbReference type="RefSeq" id="WP_132030252.1">
    <property type="nucleotide sequence ID" value="NZ_SMAI01000002.1"/>
</dbReference>
<proteinExistence type="predicted"/>
<dbReference type="InterPro" id="IPR036388">
    <property type="entry name" value="WH-like_DNA-bd_sf"/>
</dbReference>
<dbReference type="CDD" id="cd07377">
    <property type="entry name" value="WHTH_GntR"/>
    <property type="match status" value="1"/>
</dbReference>
<name>A0A4R3M5N1_9HYPH</name>
<dbReference type="Gene3D" id="1.10.10.10">
    <property type="entry name" value="Winged helix-like DNA-binding domain superfamily/Winged helix DNA-binding domain"/>
    <property type="match status" value="1"/>
</dbReference>
<protein>
    <submittedName>
        <fullName evidence="5">GntR family transcriptional regulator</fullName>
    </submittedName>
</protein>
<organism evidence="5 6">
    <name type="scientific">Aquabacter spiritensis</name>
    <dbReference type="NCBI Taxonomy" id="933073"/>
    <lineage>
        <taxon>Bacteria</taxon>
        <taxon>Pseudomonadati</taxon>
        <taxon>Pseudomonadota</taxon>
        <taxon>Alphaproteobacteria</taxon>
        <taxon>Hyphomicrobiales</taxon>
        <taxon>Xanthobacteraceae</taxon>
        <taxon>Aquabacter</taxon>
    </lineage>
</organism>
<evidence type="ECO:0000313" key="6">
    <source>
        <dbReference type="Proteomes" id="UP000294664"/>
    </source>
</evidence>
<dbReference type="EMBL" id="SMAI01000002">
    <property type="protein sequence ID" value="TCT06777.1"/>
    <property type="molecule type" value="Genomic_DNA"/>
</dbReference>
<keyword evidence="3" id="KW-0804">Transcription</keyword>
<dbReference type="SMART" id="SM00345">
    <property type="entry name" value="HTH_GNTR"/>
    <property type="match status" value="1"/>
</dbReference>
<evidence type="ECO:0000313" key="5">
    <source>
        <dbReference type="EMBL" id="TCT06777.1"/>
    </source>
</evidence>
<dbReference type="Pfam" id="PF00392">
    <property type="entry name" value="GntR"/>
    <property type="match status" value="1"/>
</dbReference>
<dbReference type="InterPro" id="IPR011711">
    <property type="entry name" value="GntR_C"/>
</dbReference>
<sequence>MPSLVRTEPLYDQIYEILWEKILALEIVAGTRLRDVEWAEKLEVSRTPVREALRKLQKDGVLEPVGHGRYVLKRISPTELRALYRCRAVLEALAVRDLAGHLKPRELAALAALVEKTQTALDAQDFRSAFQFNTEFHQRLTTASGNTYLLLLLENIRRLILFARSTLRTLIEQSDSLSGMYAEHLGRSQSYHLAIVAALEAGDYDGAARAMEQHLFNTAEDMSTIFERATQPVPAAAGA</sequence>
<evidence type="ECO:0000259" key="4">
    <source>
        <dbReference type="PROSITE" id="PS50949"/>
    </source>
</evidence>
<keyword evidence="6" id="KW-1185">Reference proteome</keyword>
<evidence type="ECO:0000256" key="3">
    <source>
        <dbReference type="ARBA" id="ARBA00023163"/>
    </source>
</evidence>
<dbReference type="GO" id="GO:0003677">
    <property type="term" value="F:DNA binding"/>
    <property type="evidence" value="ECO:0007669"/>
    <property type="project" value="UniProtKB-KW"/>
</dbReference>
<dbReference type="InterPro" id="IPR036390">
    <property type="entry name" value="WH_DNA-bd_sf"/>
</dbReference>
<dbReference type="SUPFAM" id="SSF46785">
    <property type="entry name" value="Winged helix' DNA-binding domain"/>
    <property type="match status" value="1"/>
</dbReference>
<dbReference type="SMART" id="SM00895">
    <property type="entry name" value="FCD"/>
    <property type="match status" value="1"/>
</dbReference>
<dbReference type="OrthoDB" id="284307at2"/>